<organism evidence="4 5">
    <name type="scientific">Zopfia rhizophila CBS 207.26</name>
    <dbReference type="NCBI Taxonomy" id="1314779"/>
    <lineage>
        <taxon>Eukaryota</taxon>
        <taxon>Fungi</taxon>
        <taxon>Dikarya</taxon>
        <taxon>Ascomycota</taxon>
        <taxon>Pezizomycotina</taxon>
        <taxon>Dothideomycetes</taxon>
        <taxon>Dothideomycetes incertae sedis</taxon>
        <taxon>Zopfiaceae</taxon>
        <taxon>Zopfia</taxon>
    </lineage>
</organism>
<evidence type="ECO:0000259" key="3">
    <source>
        <dbReference type="Pfam" id="PF12813"/>
    </source>
</evidence>
<reference evidence="4" key="1">
    <citation type="journal article" date="2020" name="Stud. Mycol.">
        <title>101 Dothideomycetes genomes: a test case for predicting lifestyles and emergence of pathogens.</title>
        <authorList>
            <person name="Haridas S."/>
            <person name="Albert R."/>
            <person name="Binder M."/>
            <person name="Bloem J."/>
            <person name="Labutti K."/>
            <person name="Salamov A."/>
            <person name="Andreopoulos B."/>
            <person name="Baker S."/>
            <person name="Barry K."/>
            <person name="Bills G."/>
            <person name="Bluhm B."/>
            <person name="Cannon C."/>
            <person name="Castanera R."/>
            <person name="Culley D."/>
            <person name="Daum C."/>
            <person name="Ezra D."/>
            <person name="Gonzalez J."/>
            <person name="Henrissat B."/>
            <person name="Kuo A."/>
            <person name="Liang C."/>
            <person name="Lipzen A."/>
            <person name="Lutzoni F."/>
            <person name="Magnuson J."/>
            <person name="Mondo S."/>
            <person name="Nolan M."/>
            <person name="Ohm R."/>
            <person name="Pangilinan J."/>
            <person name="Park H.-J."/>
            <person name="Ramirez L."/>
            <person name="Alfaro M."/>
            <person name="Sun H."/>
            <person name="Tritt A."/>
            <person name="Yoshinaga Y."/>
            <person name="Zwiers L.-H."/>
            <person name="Turgeon B."/>
            <person name="Goodwin S."/>
            <person name="Spatafora J."/>
            <person name="Crous P."/>
            <person name="Grigoriev I."/>
        </authorList>
    </citation>
    <scope>NUCLEOTIDE SEQUENCE</scope>
    <source>
        <strain evidence="4">CBS 207.26</strain>
    </source>
</reference>
<comment type="similarity">
    <text evidence="1">Belongs to the asteroid family.</text>
</comment>
<protein>
    <recommendedName>
        <fullName evidence="3">Asteroid domain-containing protein</fullName>
    </recommendedName>
</protein>
<dbReference type="SUPFAM" id="SSF88723">
    <property type="entry name" value="PIN domain-like"/>
    <property type="match status" value="1"/>
</dbReference>
<dbReference type="Pfam" id="PF12813">
    <property type="entry name" value="XPG_I_2"/>
    <property type="match status" value="1"/>
</dbReference>
<name>A0A6A6EKF2_9PEZI</name>
<gene>
    <name evidence="4" type="ORF">K469DRAFT_696929</name>
</gene>
<dbReference type="PANTHER" id="PTHR15665">
    <property type="entry name" value="ASTEROID PROTEIN"/>
    <property type="match status" value="1"/>
</dbReference>
<dbReference type="Proteomes" id="UP000800200">
    <property type="component" value="Unassembled WGS sequence"/>
</dbReference>
<dbReference type="PANTHER" id="PTHR15665:SF1">
    <property type="entry name" value="PROTEIN ASTEROID HOMOLOG 1"/>
    <property type="match status" value="1"/>
</dbReference>
<dbReference type="EMBL" id="ML994617">
    <property type="protein sequence ID" value="KAF2191209.1"/>
    <property type="molecule type" value="Genomic_DNA"/>
</dbReference>
<sequence length="592" mass="66555">MGIPRLASSLEPFAVQHTARGLQGNRKAIIDGPALAYHAFNLAAESQPGVPSYTDINEAAIDWLRRLEQNNIKVWREGGHRMKIRCDVVHMQTPAAARGKTKIFFDGALPSWKKEERISRLQQSLSKLFKFKANIDSAESKYQSLGAVATPFLVPSLVEKLLASEFSESTSVVPGEADEWCAFFASNNPHSIIFTGDSDLLVYEFGPNVWVVLLKDVDLLPSLVFKSFCPNNIALRLRLKSLVPLAYAMAKDPFQHFNDSIADARRCDTETPNYIQFRERYALSPMFPAYQTDYPELNIALQKTDVRVSELAHQIFPYCLLGLQEVDIFTFDVYLPFLVEDIDRSSAWSHAEEIRFLGYSFLASITFAETSVQEYKRRAQAVVPRKHELYSLEKAQSKATALIAMLKSWVDTHIHLSPVQIWSLFAIRFVLVDLASPDKPLFSSALLARIITGDTDGTLNFIHVSARVHAVLYSLRILYQCITICIAMNKGFFLFDSSELFAVISGLHQALQSLPGIDELFPTPGTALKRLDNDTELLQAIAKVYESLGIGEEPLPKAKMKKQREKDRKESVQKEKSSEAAGNMYNVLRSMS</sequence>
<dbReference type="InterPro" id="IPR029060">
    <property type="entry name" value="PIN-like_dom_sf"/>
</dbReference>
<proteinExistence type="inferred from homology"/>
<feature type="region of interest" description="Disordered" evidence="2">
    <location>
        <begin position="556"/>
        <end position="592"/>
    </location>
</feature>
<dbReference type="Gene3D" id="3.40.50.1010">
    <property type="entry name" value="5'-nuclease"/>
    <property type="match status" value="1"/>
</dbReference>
<keyword evidence="5" id="KW-1185">Reference proteome</keyword>
<accession>A0A6A6EKF2</accession>
<dbReference type="AlphaFoldDB" id="A0A6A6EKF2"/>
<evidence type="ECO:0000256" key="2">
    <source>
        <dbReference type="SAM" id="MobiDB-lite"/>
    </source>
</evidence>
<feature type="domain" description="Asteroid" evidence="3">
    <location>
        <begin position="150"/>
        <end position="386"/>
    </location>
</feature>
<dbReference type="InterPro" id="IPR026832">
    <property type="entry name" value="Asteroid"/>
</dbReference>
<dbReference type="OrthoDB" id="5297549at2759"/>
<evidence type="ECO:0000313" key="5">
    <source>
        <dbReference type="Proteomes" id="UP000800200"/>
    </source>
</evidence>
<evidence type="ECO:0000313" key="4">
    <source>
        <dbReference type="EMBL" id="KAF2191209.1"/>
    </source>
</evidence>
<feature type="compositionally biased region" description="Basic and acidic residues" evidence="2">
    <location>
        <begin position="564"/>
        <end position="578"/>
    </location>
</feature>
<dbReference type="InterPro" id="IPR039436">
    <property type="entry name" value="Asteroid_dom"/>
</dbReference>
<evidence type="ECO:0000256" key="1">
    <source>
        <dbReference type="ARBA" id="ARBA00007398"/>
    </source>
</evidence>